<evidence type="ECO:0000256" key="3">
    <source>
        <dbReference type="ARBA" id="ARBA00022475"/>
    </source>
</evidence>
<evidence type="ECO:0000256" key="9">
    <source>
        <dbReference type="ARBA" id="ARBA00023180"/>
    </source>
</evidence>
<comment type="similarity">
    <text evidence="2">Belongs to the G-protein coupled receptor 3 family.</text>
</comment>
<reference evidence="13" key="1">
    <citation type="submission" date="2021-07" db="EMBL/GenBank/DDBJ databases">
        <authorList>
            <person name="Catto M.A."/>
            <person name="Jacobson A."/>
            <person name="Kennedy G."/>
            <person name="Labadie P."/>
            <person name="Hunt B.G."/>
            <person name="Srinivasan R."/>
        </authorList>
    </citation>
    <scope>NUCLEOTIDE SEQUENCE</scope>
    <source>
        <strain evidence="13">PL_HMW_Pooled</strain>
        <tissue evidence="13">Head</tissue>
    </source>
</reference>
<keyword evidence="9" id="KW-0325">Glycoprotein</keyword>
<dbReference type="GO" id="GO:0005886">
    <property type="term" value="C:plasma membrane"/>
    <property type="evidence" value="ECO:0007669"/>
    <property type="project" value="UniProtKB-SubCell"/>
</dbReference>
<name>A0AAE1HBP3_9NEOP</name>
<proteinExistence type="inferred from homology"/>
<feature type="non-terminal residue" evidence="13">
    <location>
        <position position="1"/>
    </location>
</feature>
<gene>
    <name evidence="13" type="ORF">KUF71_007708</name>
</gene>
<evidence type="ECO:0000256" key="6">
    <source>
        <dbReference type="ARBA" id="ARBA00023040"/>
    </source>
</evidence>
<dbReference type="InterPro" id="IPR017978">
    <property type="entry name" value="GPCR_3_C"/>
</dbReference>
<sequence length="173" mass="19426">ISVIFRVRSARAVKITDLDLVKRVGVIAGVFSVFLAIRTLVAPPAAIEGKTAEGLKAYLCRTDWWDHSFTTLEVVFLGWGIRLCIVVRKAPSEFNEARFISMAIYNEFLLSVFLNVSMLFLQSPANPDLLFIILFCHTQLTVTLLLGLIFGSKVSPQRRKQSTRARHSTTILQ</sequence>
<dbReference type="EMBL" id="JAHWGI010000939">
    <property type="protein sequence ID" value="KAK3918447.1"/>
    <property type="molecule type" value="Genomic_DNA"/>
</dbReference>
<reference evidence="13" key="2">
    <citation type="journal article" date="2023" name="BMC Genomics">
        <title>Pest status, molecular evolution, and epigenetic factors derived from the genome assembly of Frankliniella fusca, a thysanopteran phytovirus vector.</title>
        <authorList>
            <person name="Catto M.A."/>
            <person name="Labadie P.E."/>
            <person name="Jacobson A.L."/>
            <person name="Kennedy G.G."/>
            <person name="Srinivasan R."/>
            <person name="Hunt B.G."/>
        </authorList>
    </citation>
    <scope>NUCLEOTIDE SEQUENCE</scope>
    <source>
        <strain evidence="13">PL_HMW_Pooled</strain>
    </source>
</reference>
<keyword evidence="6" id="KW-0297">G-protein coupled receptor</keyword>
<dbReference type="PANTHER" id="PTHR32546:SF29">
    <property type="entry name" value="G-PROTEIN COUPLED RECEPTORS FAMILY 3 PROFILE DOMAIN-CONTAINING PROTEIN"/>
    <property type="match status" value="1"/>
</dbReference>
<keyword evidence="4 11" id="KW-0812">Transmembrane</keyword>
<evidence type="ECO:0000313" key="13">
    <source>
        <dbReference type="EMBL" id="KAK3918447.1"/>
    </source>
</evidence>
<dbReference type="GO" id="GO:0004930">
    <property type="term" value="F:G protein-coupled receptor activity"/>
    <property type="evidence" value="ECO:0007669"/>
    <property type="project" value="UniProtKB-KW"/>
</dbReference>
<keyword evidence="3" id="KW-1003">Cell membrane</keyword>
<evidence type="ECO:0000256" key="10">
    <source>
        <dbReference type="ARBA" id="ARBA00023224"/>
    </source>
</evidence>
<feature type="transmembrane region" description="Helical" evidence="11">
    <location>
        <begin position="129"/>
        <end position="150"/>
    </location>
</feature>
<dbReference type="PANTHER" id="PTHR32546">
    <property type="entry name" value="G-PROTEIN COUPLED RECEPTOR 158-RELATED"/>
    <property type="match status" value="1"/>
</dbReference>
<keyword evidence="8 13" id="KW-0675">Receptor</keyword>
<protein>
    <submittedName>
        <fullName evidence="13">G-protein coupled receptor</fullName>
    </submittedName>
</protein>
<evidence type="ECO:0000256" key="4">
    <source>
        <dbReference type="ARBA" id="ARBA00022692"/>
    </source>
</evidence>
<evidence type="ECO:0000259" key="12">
    <source>
        <dbReference type="Pfam" id="PF00003"/>
    </source>
</evidence>
<feature type="transmembrane region" description="Helical" evidence="11">
    <location>
        <begin position="24"/>
        <end position="47"/>
    </location>
</feature>
<evidence type="ECO:0000313" key="14">
    <source>
        <dbReference type="Proteomes" id="UP001219518"/>
    </source>
</evidence>
<comment type="subcellular location">
    <subcellularLocation>
        <location evidence="1">Cell membrane</location>
        <topology evidence="1">Multi-pass membrane protein</topology>
    </subcellularLocation>
</comment>
<evidence type="ECO:0000256" key="8">
    <source>
        <dbReference type="ARBA" id="ARBA00023170"/>
    </source>
</evidence>
<keyword evidence="10" id="KW-0807">Transducer</keyword>
<keyword evidence="7 11" id="KW-0472">Membrane</keyword>
<feature type="transmembrane region" description="Helical" evidence="11">
    <location>
        <begin position="99"/>
        <end position="123"/>
    </location>
</feature>
<dbReference type="Proteomes" id="UP001219518">
    <property type="component" value="Unassembled WGS sequence"/>
</dbReference>
<evidence type="ECO:0000256" key="7">
    <source>
        <dbReference type="ARBA" id="ARBA00023136"/>
    </source>
</evidence>
<accession>A0AAE1HBP3</accession>
<organism evidence="13 14">
    <name type="scientific">Frankliniella fusca</name>
    <dbReference type="NCBI Taxonomy" id="407009"/>
    <lineage>
        <taxon>Eukaryota</taxon>
        <taxon>Metazoa</taxon>
        <taxon>Ecdysozoa</taxon>
        <taxon>Arthropoda</taxon>
        <taxon>Hexapoda</taxon>
        <taxon>Insecta</taxon>
        <taxon>Pterygota</taxon>
        <taxon>Neoptera</taxon>
        <taxon>Paraneoptera</taxon>
        <taxon>Thysanoptera</taxon>
        <taxon>Terebrantia</taxon>
        <taxon>Thripoidea</taxon>
        <taxon>Thripidae</taxon>
        <taxon>Frankliniella</taxon>
    </lineage>
</organism>
<feature type="domain" description="G-protein coupled receptors family 3 profile" evidence="12">
    <location>
        <begin position="1"/>
        <end position="153"/>
    </location>
</feature>
<dbReference type="InterPro" id="IPR043458">
    <property type="entry name" value="GPR158/179"/>
</dbReference>
<evidence type="ECO:0000256" key="11">
    <source>
        <dbReference type="SAM" id="Phobius"/>
    </source>
</evidence>
<dbReference type="Pfam" id="PF00003">
    <property type="entry name" value="7tm_3"/>
    <property type="match status" value="1"/>
</dbReference>
<evidence type="ECO:0000256" key="5">
    <source>
        <dbReference type="ARBA" id="ARBA00022989"/>
    </source>
</evidence>
<dbReference type="AlphaFoldDB" id="A0AAE1HBP3"/>
<feature type="transmembrane region" description="Helical" evidence="11">
    <location>
        <begin position="67"/>
        <end position="87"/>
    </location>
</feature>
<evidence type="ECO:0000256" key="2">
    <source>
        <dbReference type="ARBA" id="ARBA00007242"/>
    </source>
</evidence>
<keyword evidence="5 11" id="KW-1133">Transmembrane helix</keyword>
<evidence type="ECO:0000256" key="1">
    <source>
        <dbReference type="ARBA" id="ARBA00004651"/>
    </source>
</evidence>
<comment type="caution">
    <text evidence="13">The sequence shown here is derived from an EMBL/GenBank/DDBJ whole genome shotgun (WGS) entry which is preliminary data.</text>
</comment>
<keyword evidence="14" id="KW-1185">Reference proteome</keyword>